<dbReference type="Pfam" id="PF10400">
    <property type="entry name" value="Vir_act_alpha_C"/>
    <property type="match status" value="1"/>
</dbReference>
<dbReference type="InterPro" id="IPR036388">
    <property type="entry name" value="WH-like_DNA-bd_sf"/>
</dbReference>
<dbReference type="InterPro" id="IPR036390">
    <property type="entry name" value="WH_DNA-bd_sf"/>
</dbReference>
<evidence type="ECO:0000259" key="1">
    <source>
        <dbReference type="Pfam" id="PF03551"/>
    </source>
</evidence>
<gene>
    <name evidence="3" type="ORF">STA1M1_29220</name>
</gene>
<name>A0ABQ5LWA8_9RHOB</name>
<keyword evidence="4" id="KW-1185">Reference proteome</keyword>
<dbReference type="InterPro" id="IPR018309">
    <property type="entry name" value="Tscrpt_reg_PadR_C"/>
</dbReference>
<dbReference type="InterPro" id="IPR005149">
    <property type="entry name" value="Tscrpt_reg_PadR_N"/>
</dbReference>
<accession>A0ABQ5LWA8</accession>
<dbReference type="Proteomes" id="UP001144205">
    <property type="component" value="Unassembled WGS sequence"/>
</dbReference>
<proteinExistence type="predicted"/>
<dbReference type="Gene3D" id="6.10.140.190">
    <property type="match status" value="1"/>
</dbReference>
<evidence type="ECO:0000313" key="3">
    <source>
        <dbReference type="EMBL" id="GKY89053.1"/>
    </source>
</evidence>
<evidence type="ECO:0000313" key="4">
    <source>
        <dbReference type="Proteomes" id="UP001144205"/>
    </source>
</evidence>
<protein>
    <recommendedName>
        <fullName evidence="5">PadR family transcriptional regulator</fullName>
    </recommendedName>
</protein>
<evidence type="ECO:0008006" key="5">
    <source>
        <dbReference type="Google" id="ProtNLM"/>
    </source>
</evidence>
<dbReference type="SUPFAM" id="SSF46785">
    <property type="entry name" value="Winged helix' DNA-binding domain"/>
    <property type="match status" value="1"/>
</dbReference>
<dbReference type="Gene3D" id="1.10.10.10">
    <property type="entry name" value="Winged helix-like DNA-binding domain superfamily/Winged helix DNA-binding domain"/>
    <property type="match status" value="1"/>
</dbReference>
<feature type="domain" description="Transcription regulator PadR N-terminal" evidence="1">
    <location>
        <begin position="13"/>
        <end position="86"/>
    </location>
</feature>
<dbReference type="PANTHER" id="PTHR43252">
    <property type="entry name" value="TRANSCRIPTIONAL REGULATOR YQJI"/>
    <property type="match status" value="1"/>
</dbReference>
<comment type="caution">
    <text evidence="3">The sequence shown here is derived from an EMBL/GenBank/DDBJ whole genome shotgun (WGS) entry which is preliminary data.</text>
</comment>
<evidence type="ECO:0000259" key="2">
    <source>
        <dbReference type="Pfam" id="PF10400"/>
    </source>
</evidence>
<reference evidence="3" key="1">
    <citation type="journal article" date="2023" name="Int. J. Syst. Evol. Microbiol.">
        <title>Sinisalibacter aestuarii sp. nov., isolated from estuarine sediment of the Arakawa River.</title>
        <authorList>
            <person name="Arafat S.T."/>
            <person name="Hirano S."/>
            <person name="Sato A."/>
            <person name="Takeuchi K."/>
            <person name="Yasuda T."/>
            <person name="Terahara T."/>
            <person name="Hamada M."/>
            <person name="Kobayashi T."/>
        </authorList>
    </citation>
    <scope>NUCLEOTIDE SEQUENCE</scope>
    <source>
        <strain evidence="3">B-399</strain>
    </source>
</reference>
<organism evidence="3 4">
    <name type="scientific">Sinisalibacter aestuarii</name>
    <dbReference type="NCBI Taxonomy" id="2949426"/>
    <lineage>
        <taxon>Bacteria</taxon>
        <taxon>Pseudomonadati</taxon>
        <taxon>Pseudomonadota</taxon>
        <taxon>Alphaproteobacteria</taxon>
        <taxon>Rhodobacterales</taxon>
        <taxon>Roseobacteraceae</taxon>
        <taxon>Sinisalibacter</taxon>
    </lineage>
</organism>
<dbReference type="PANTHER" id="PTHR43252:SF6">
    <property type="entry name" value="NEGATIVE TRANSCRIPTION REGULATOR PADR"/>
    <property type="match status" value="1"/>
</dbReference>
<sequence length="185" mass="20166">MSYKGGMSLRHAILGFLAHCPMTGYDLKRHMARSVSHFWPADQAQIYRTLSGLVADGLVAVETEEQTAKPNRQVHSIRPEGLAELDRWLAEPIGITPSREPFLMRLFFVGRLGAGGVRALLAARIAEAEALLSALDEVRAEAQQAAETGLEGRLRLATQENGAAHARAERDWAAALLNEIGEQDG</sequence>
<feature type="domain" description="Transcription regulator PadR C-terminal" evidence="2">
    <location>
        <begin position="99"/>
        <end position="179"/>
    </location>
</feature>
<dbReference type="Pfam" id="PF03551">
    <property type="entry name" value="PadR"/>
    <property type="match status" value="1"/>
</dbReference>
<dbReference type="EMBL" id="BROH01000009">
    <property type="protein sequence ID" value="GKY89053.1"/>
    <property type="molecule type" value="Genomic_DNA"/>
</dbReference>